<comment type="caution">
    <text evidence="2">The sequence shown here is derived from an EMBL/GenBank/DDBJ whole genome shotgun (WGS) entry which is preliminary data.</text>
</comment>
<feature type="region of interest" description="Disordered" evidence="1">
    <location>
        <begin position="1"/>
        <end position="47"/>
    </location>
</feature>
<dbReference type="EMBL" id="JBBNAG010000005">
    <property type="protein sequence ID" value="KAK9132423.1"/>
    <property type="molecule type" value="Genomic_DNA"/>
</dbReference>
<evidence type="ECO:0000256" key="1">
    <source>
        <dbReference type="SAM" id="MobiDB-lite"/>
    </source>
</evidence>
<dbReference type="AlphaFoldDB" id="A0AAP0JG31"/>
<reference evidence="2 3" key="1">
    <citation type="submission" date="2024-01" db="EMBL/GenBank/DDBJ databases">
        <title>Genome assemblies of Stephania.</title>
        <authorList>
            <person name="Yang L."/>
        </authorList>
    </citation>
    <scope>NUCLEOTIDE SEQUENCE [LARGE SCALE GENOMIC DNA]</scope>
    <source>
        <strain evidence="2">JXDWG</strain>
        <tissue evidence="2">Leaf</tissue>
    </source>
</reference>
<protein>
    <submittedName>
        <fullName evidence="2">Uncharacterized protein</fullName>
    </submittedName>
</protein>
<keyword evidence="3" id="KW-1185">Reference proteome</keyword>
<name>A0AAP0JG31_9MAGN</name>
<organism evidence="2 3">
    <name type="scientific">Stephania cephalantha</name>
    <dbReference type="NCBI Taxonomy" id="152367"/>
    <lineage>
        <taxon>Eukaryota</taxon>
        <taxon>Viridiplantae</taxon>
        <taxon>Streptophyta</taxon>
        <taxon>Embryophyta</taxon>
        <taxon>Tracheophyta</taxon>
        <taxon>Spermatophyta</taxon>
        <taxon>Magnoliopsida</taxon>
        <taxon>Ranunculales</taxon>
        <taxon>Menispermaceae</taxon>
        <taxon>Menispermoideae</taxon>
        <taxon>Cissampelideae</taxon>
        <taxon>Stephania</taxon>
    </lineage>
</organism>
<dbReference type="Proteomes" id="UP001419268">
    <property type="component" value="Unassembled WGS sequence"/>
</dbReference>
<evidence type="ECO:0000313" key="3">
    <source>
        <dbReference type="Proteomes" id="UP001419268"/>
    </source>
</evidence>
<proteinExistence type="predicted"/>
<evidence type="ECO:0000313" key="2">
    <source>
        <dbReference type="EMBL" id="KAK9132423.1"/>
    </source>
</evidence>
<accession>A0AAP0JG31</accession>
<sequence>MGECSSMDPEENREAAEVRKAIHSNNKSSGARLGVGEERSEKPTASALGTTVPTWRCGAHCSITMPIYVRIQSTAHRPTWRLSASIREELTLASWRPLKRPS</sequence>
<feature type="compositionally biased region" description="Basic and acidic residues" evidence="1">
    <location>
        <begin position="10"/>
        <end position="20"/>
    </location>
</feature>
<gene>
    <name evidence="2" type="ORF">Scep_011951</name>
</gene>